<keyword evidence="5" id="KW-0040">ANK repeat</keyword>
<dbReference type="GO" id="GO:0005886">
    <property type="term" value="C:plasma membrane"/>
    <property type="evidence" value="ECO:0007669"/>
    <property type="project" value="TreeGrafter"/>
</dbReference>
<evidence type="ECO:0000313" key="10">
    <source>
        <dbReference type="Proteomes" id="UP001371456"/>
    </source>
</evidence>
<sequence>MEEIEGTSRQDKAKIYEKRVENIMNASQTHLVVATLLVTVTFAAGFTLPGGFDSDPNSTNKGTAILIRNTAFCAFAITDAIAFSCSAGTMFIYIFMADTRRSSKDYAEMYPLLWKLYNDAIFLQGMAMFVVVIAFVSGMYATLAHSAALAISVCIIGCTSFLIYFWVYFRGVQNLIRIEQSGET</sequence>
<proteinExistence type="predicted"/>
<dbReference type="InterPro" id="IPR026961">
    <property type="entry name" value="PGG_dom"/>
</dbReference>
<keyword evidence="10" id="KW-1185">Reference proteome</keyword>
<evidence type="ECO:0000256" key="5">
    <source>
        <dbReference type="ARBA" id="ARBA00023043"/>
    </source>
</evidence>
<feature type="transmembrane region" description="Helical" evidence="7">
    <location>
        <begin position="72"/>
        <end position="95"/>
    </location>
</feature>
<protein>
    <recommendedName>
        <fullName evidence="8">PGG domain-containing protein</fullName>
    </recommendedName>
</protein>
<dbReference type="Pfam" id="PF13962">
    <property type="entry name" value="PGG"/>
    <property type="match status" value="1"/>
</dbReference>
<keyword evidence="6 7" id="KW-0472">Membrane</keyword>
<keyword evidence="3" id="KW-0677">Repeat</keyword>
<evidence type="ECO:0000313" key="9">
    <source>
        <dbReference type="EMBL" id="KAK6781566.1"/>
    </source>
</evidence>
<keyword evidence="2 7" id="KW-0812">Transmembrane</keyword>
<feature type="domain" description="PGG" evidence="8">
    <location>
        <begin position="22"/>
        <end position="141"/>
    </location>
</feature>
<evidence type="ECO:0000256" key="3">
    <source>
        <dbReference type="ARBA" id="ARBA00022737"/>
    </source>
</evidence>
<evidence type="ECO:0000256" key="6">
    <source>
        <dbReference type="ARBA" id="ARBA00023136"/>
    </source>
</evidence>
<dbReference type="AlphaFoldDB" id="A0AAN8TD52"/>
<dbReference type="EMBL" id="JBANQN010000008">
    <property type="protein sequence ID" value="KAK6781566.1"/>
    <property type="molecule type" value="Genomic_DNA"/>
</dbReference>
<comment type="subcellular location">
    <subcellularLocation>
        <location evidence="1">Membrane</location>
        <topology evidence="1">Multi-pass membrane protein</topology>
    </subcellularLocation>
</comment>
<evidence type="ECO:0000256" key="7">
    <source>
        <dbReference type="SAM" id="Phobius"/>
    </source>
</evidence>
<dbReference type="PANTHER" id="PTHR24186:SF50">
    <property type="entry name" value="ANKYRIN REPEAT-CONTAINING PROTEIN ITN1-LIKE ISOFORM X1"/>
    <property type="match status" value="1"/>
</dbReference>
<evidence type="ECO:0000256" key="4">
    <source>
        <dbReference type="ARBA" id="ARBA00022989"/>
    </source>
</evidence>
<dbReference type="Proteomes" id="UP001371456">
    <property type="component" value="Unassembled WGS sequence"/>
</dbReference>
<name>A0AAN8TD52_SOLBU</name>
<gene>
    <name evidence="9" type="ORF">RDI58_019362</name>
</gene>
<organism evidence="9 10">
    <name type="scientific">Solanum bulbocastanum</name>
    <name type="common">Wild potato</name>
    <dbReference type="NCBI Taxonomy" id="147425"/>
    <lineage>
        <taxon>Eukaryota</taxon>
        <taxon>Viridiplantae</taxon>
        <taxon>Streptophyta</taxon>
        <taxon>Embryophyta</taxon>
        <taxon>Tracheophyta</taxon>
        <taxon>Spermatophyta</taxon>
        <taxon>Magnoliopsida</taxon>
        <taxon>eudicotyledons</taxon>
        <taxon>Gunneridae</taxon>
        <taxon>Pentapetalae</taxon>
        <taxon>asterids</taxon>
        <taxon>lamiids</taxon>
        <taxon>Solanales</taxon>
        <taxon>Solanaceae</taxon>
        <taxon>Solanoideae</taxon>
        <taxon>Solaneae</taxon>
        <taxon>Solanum</taxon>
    </lineage>
</organism>
<evidence type="ECO:0000256" key="2">
    <source>
        <dbReference type="ARBA" id="ARBA00022692"/>
    </source>
</evidence>
<evidence type="ECO:0000259" key="8">
    <source>
        <dbReference type="Pfam" id="PF13962"/>
    </source>
</evidence>
<keyword evidence="4 7" id="KW-1133">Transmembrane helix</keyword>
<feature type="transmembrane region" description="Helical" evidence="7">
    <location>
        <begin position="116"/>
        <end position="141"/>
    </location>
</feature>
<evidence type="ECO:0000256" key="1">
    <source>
        <dbReference type="ARBA" id="ARBA00004141"/>
    </source>
</evidence>
<feature type="transmembrane region" description="Helical" evidence="7">
    <location>
        <begin position="31"/>
        <end position="52"/>
    </location>
</feature>
<dbReference type="PANTHER" id="PTHR24186">
    <property type="entry name" value="PROTEIN PHOSPHATASE 1 REGULATORY SUBUNIT"/>
    <property type="match status" value="1"/>
</dbReference>
<comment type="caution">
    <text evidence="9">The sequence shown here is derived from an EMBL/GenBank/DDBJ whole genome shotgun (WGS) entry which is preliminary data.</text>
</comment>
<feature type="transmembrane region" description="Helical" evidence="7">
    <location>
        <begin position="147"/>
        <end position="169"/>
    </location>
</feature>
<reference evidence="9 10" key="1">
    <citation type="submission" date="2024-02" db="EMBL/GenBank/DDBJ databases">
        <title>de novo genome assembly of Solanum bulbocastanum strain 11H21.</title>
        <authorList>
            <person name="Hosaka A.J."/>
        </authorList>
    </citation>
    <scope>NUCLEOTIDE SEQUENCE [LARGE SCALE GENOMIC DNA]</scope>
    <source>
        <tissue evidence="9">Young leaves</tissue>
    </source>
</reference>
<accession>A0AAN8TD52</accession>